<comment type="caution">
    <text evidence="2">The sequence shown here is derived from an EMBL/GenBank/DDBJ whole genome shotgun (WGS) entry which is preliminary data.</text>
</comment>
<reference evidence="3" key="1">
    <citation type="submission" date="2016-08" db="EMBL/GenBank/DDBJ databases">
        <authorList>
            <person name="Merda D."/>
            <person name="Briand M."/>
            <person name="Taghouti G."/>
            <person name="Carrere S."/>
            <person name="Gouzy J."/>
            <person name="Portier P."/>
            <person name="Jacques M.-A."/>
            <person name="Fischer-Le Saux M."/>
        </authorList>
    </citation>
    <scope>NUCLEOTIDE SEQUENCE [LARGE SCALE GENOMIC DNA]</scope>
    <source>
        <strain evidence="3">CFBP4643</strain>
    </source>
</reference>
<feature type="transmembrane region" description="Helical" evidence="1">
    <location>
        <begin position="68"/>
        <end position="86"/>
    </location>
</feature>
<dbReference type="EMBL" id="MDEI01000006">
    <property type="protein sequence ID" value="PPU68742.1"/>
    <property type="molecule type" value="Genomic_DNA"/>
</dbReference>
<protein>
    <submittedName>
        <fullName evidence="2">Uncharacterized protein</fullName>
    </submittedName>
</protein>
<keyword evidence="1" id="KW-0472">Membrane</keyword>
<feature type="transmembrane region" description="Helical" evidence="1">
    <location>
        <begin position="106"/>
        <end position="123"/>
    </location>
</feature>
<sequence>MYGESRELIECGLSPSMRILLGTVSAIFGAGMLAMAPTSSAPLGFYAFGVFCLLITAACLLTGRAQGAVGKVLGLALFASSSWYLIDQVMSGPLLSGSRSDPSIVNAAMLMMFVGLPGLAFAVRRKRSGHASEP</sequence>
<dbReference type="Proteomes" id="UP000238191">
    <property type="component" value="Unassembled WGS sequence"/>
</dbReference>
<organism evidence="2 3">
    <name type="scientific">Xanthomonas pisi</name>
    <dbReference type="NCBI Taxonomy" id="56457"/>
    <lineage>
        <taxon>Bacteria</taxon>
        <taxon>Pseudomonadati</taxon>
        <taxon>Pseudomonadota</taxon>
        <taxon>Gammaproteobacteria</taxon>
        <taxon>Lysobacterales</taxon>
        <taxon>Lysobacteraceae</taxon>
        <taxon>Xanthomonas</taxon>
    </lineage>
</organism>
<feature type="transmembrane region" description="Helical" evidence="1">
    <location>
        <begin position="20"/>
        <end position="37"/>
    </location>
</feature>
<evidence type="ECO:0000313" key="3">
    <source>
        <dbReference type="Proteomes" id="UP000238191"/>
    </source>
</evidence>
<keyword evidence="3" id="KW-1185">Reference proteome</keyword>
<gene>
    <name evidence="2" type="ORF">XpiCFBP4643_09640</name>
</gene>
<dbReference type="AlphaFoldDB" id="A0A2S7D4H1"/>
<proteinExistence type="predicted"/>
<name>A0A2S7D4H1_9XANT</name>
<evidence type="ECO:0000313" key="2">
    <source>
        <dbReference type="EMBL" id="PPU68742.1"/>
    </source>
</evidence>
<accession>A0A2S7D4H1</accession>
<keyword evidence="1" id="KW-1133">Transmembrane helix</keyword>
<keyword evidence="1" id="KW-0812">Transmembrane</keyword>
<evidence type="ECO:0000256" key="1">
    <source>
        <dbReference type="SAM" id="Phobius"/>
    </source>
</evidence>
<feature type="transmembrane region" description="Helical" evidence="1">
    <location>
        <begin position="43"/>
        <end position="61"/>
    </location>
</feature>